<reference evidence="2" key="1">
    <citation type="submission" date="2012-02" db="EMBL/GenBank/DDBJ databases">
        <title>The complete genome of Halobacteroides halobius DSM 5150.</title>
        <authorList>
            <person name="Lucas S."/>
            <person name="Copeland A."/>
            <person name="Lapidus A."/>
            <person name="Glavina del Rio T."/>
            <person name="Dalin E."/>
            <person name="Tice H."/>
            <person name="Bruce D."/>
            <person name="Goodwin L."/>
            <person name="Pitluck S."/>
            <person name="Peters L."/>
            <person name="Mikhailova N."/>
            <person name="Gu W."/>
            <person name="Kyrpides N."/>
            <person name="Mavromatis K."/>
            <person name="Ivanova N."/>
            <person name="Brettin T."/>
            <person name="Detter J.C."/>
            <person name="Han C."/>
            <person name="Larimer F."/>
            <person name="Land M."/>
            <person name="Hauser L."/>
            <person name="Markowitz V."/>
            <person name="Cheng J.-F."/>
            <person name="Hugenholtz P."/>
            <person name="Woyke T."/>
            <person name="Wu D."/>
            <person name="Tindall B."/>
            <person name="Pomrenke H."/>
            <person name="Brambilla E."/>
            <person name="Klenk H.-P."/>
            <person name="Eisen J.A."/>
        </authorList>
    </citation>
    <scope>NUCLEOTIDE SEQUENCE [LARGE SCALE GENOMIC DNA]</scope>
    <source>
        <strain evidence="2">ATCC 35273 / DSM 5150 / MD-1</strain>
    </source>
</reference>
<proteinExistence type="predicted"/>
<evidence type="ECO:0000313" key="2">
    <source>
        <dbReference type="Proteomes" id="UP000010880"/>
    </source>
</evidence>
<protein>
    <submittedName>
        <fullName evidence="1">Uncharacterized protein</fullName>
    </submittedName>
</protein>
<dbReference type="KEGG" id="hhl:Halha_1671"/>
<dbReference type="RefSeq" id="WP_015327324.1">
    <property type="nucleotide sequence ID" value="NC_019978.1"/>
</dbReference>
<gene>
    <name evidence="1" type="ordered locus">Halha_1671</name>
</gene>
<name>L0KBZ2_HALHC</name>
<dbReference type="EMBL" id="CP003359">
    <property type="protein sequence ID" value="AGB41608.1"/>
    <property type="molecule type" value="Genomic_DNA"/>
</dbReference>
<keyword evidence="2" id="KW-1185">Reference proteome</keyword>
<dbReference type="Proteomes" id="UP000010880">
    <property type="component" value="Chromosome"/>
</dbReference>
<organism evidence="1 2">
    <name type="scientific">Halobacteroides halobius (strain ATCC 35273 / DSM 5150 / MD-1)</name>
    <dbReference type="NCBI Taxonomy" id="748449"/>
    <lineage>
        <taxon>Bacteria</taxon>
        <taxon>Bacillati</taxon>
        <taxon>Bacillota</taxon>
        <taxon>Clostridia</taxon>
        <taxon>Halanaerobiales</taxon>
        <taxon>Halobacteroidaceae</taxon>
        <taxon>Halobacteroides</taxon>
    </lineage>
</organism>
<dbReference type="AlphaFoldDB" id="L0KBZ2"/>
<accession>L0KBZ2</accession>
<evidence type="ECO:0000313" key="1">
    <source>
        <dbReference type="EMBL" id="AGB41608.1"/>
    </source>
</evidence>
<sequence length="40" mass="4751">MLNRLFNFLDNVVKEGSRIDSNVKEAKESYEEKNHMFFGN</sequence>
<dbReference type="HOGENOM" id="CLU_3290535_0_0_9"/>